<sequence length="501" mass="53235">MSETFRPGTVFAGYLIERVLGSGGMGTVYAAKHPRLPRRDALKVLSQRHSADPQFQRRFIREAELAAQLDHPNIVSVHDRGMTDGRLWIAMQFVDGADAAELVRRGALPPERAVAVIGAAARGLDAAHRAGLLHRDVKPGNILVESRPGGPDRVYITDFGIARAVGDASGLTVTGAILGTFAYTAPEQLSASTVDHRADIYSLGCTLFELLTGTRPFPYTTPVEVIRAQLQDPPPRPSATNPGLPRRIDEVIATAMAKDPAARQSSCGALANAAAAALAPDTATVLVRAARPVSRRRWKYFAVAAAIAVLAAAIVSGLVLTGNSDVVKAPGATTTARRTVSATPPTTSGTVAWGNYSYVVQAFPGLLPATPLDSGYQGLVCAAVGLNGKPIDVNARDPVNELKCNGNWNPVERIRAFCNADRRPTTVEPFDDAVQTGQERWTRPSGSGLVTLNDATKSDGTGTGSLQVQFDDPNRNFCALQIFGGTSGRDLYDRWWVGAPL</sequence>
<dbReference type="CDD" id="cd14014">
    <property type="entry name" value="STKc_PknB_like"/>
    <property type="match status" value="1"/>
</dbReference>
<dbReference type="SMART" id="SM00220">
    <property type="entry name" value="S_TKc"/>
    <property type="match status" value="1"/>
</dbReference>
<keyword evidence="12" id="KW-1185">Reference proteome</keyword>
<dbReference type="AlphaFoldDB" id="A0A6G9YAY7"/>
<dbReference type="GO" id="GO:0045717">
    <property type="term" value="P:negative regulation of fatty acid biosynthetic process"/>
    <property type="evidence" value="ECO:0007669"/>
    <property type="project" value="UniProtKB-ARBA"/>
</dbReference>
<evidence type="ECO:0000256" key="1">
    <source>
        <dbReference type="ARBA" id="ARBA00012513"/>
    </source>
</evidence>
<dbReference type="GO" id="GO:0005524">
    <property type="term" value="F:ATP binding"/>
    <property type="evidence" value="ECO:0007669"/>
    <property type="project" value="UniProtKB-KW"/>
</dbReference>
<dbReference type="KEGG" id="nah:F5544_12450"/>
<evidence type="ECO:0000256" key="5">
    <source>
        <dbReference type="ARBA" id="ARBA00022777"/>
    </source>
</evidence>
<comment type="catalytic activity">
    <reaction evidence="8">
        <text>L-seryl-[protein] + ATP = O-phospho-L-seryl-[protein] + ADP + H(+)</text>
        <dbReference type="Rhea" id="RHEA:17989"/>
        <dbReference type="Rhea" id="RHEA-COMP:9863"/>
        <dbReference type="Rhea" id="RHEA-COMP:11604"/>
        <dbReference type="ChEBI" id="CHEBI:15378"/>
        <dbReference type="ChEBI" id="CHEBI:29999"/>
        <dbReference type="ChEBI" id="CHEBI:30616"/>
        <dbReference type="ChEBI" id="CHEBI:83421"/>
        <dbReference type="ChEBI" id="CHEBI:456216"/>
        <dbReference type="EC" id="2.7.11.1"/>
    </reaction>
</comment>
<keyword evidence="9" id="KW-1133">Transmembrane helix</keyword>
<dbReference type="FunFam" id="1.10.510.10:FF:000021">
    <property type="entry name" value="Serine/threonine protein kinase"/>
    <property type="match status" value="1"/>
</dbReference>
<evidence type="ECO:0000256" key="2">
    <source>
        <dbReference type="ARBA" id="ARBA00022527"/>
    </source>
</evidence>
<evidence type="ECO:0000256" key="3">
    <source>
        <dbReference type="ARBA" id="ARBA00022679"/>
    </source>
</evidence>
<dbReference type="PANTHER" id="PTHR43289">
    <property type="entry name" value="MITOGEN-ACTIVATED PROTEIN KINASE KINASE KINASE 20-RELATED"/>
    <property type="match status" value="1"/>
</dbReference>
<dbReference type="RefSeq" id="WP_167473371.1">
    <property type="nucleotide sequence ID" value="NZ_CP046172.1"/>
</dbReference>
<dbReference type="EC" id="2.7.11.1" evidence="1"/>
<accession>A0A6G9YAY7</accession>
<dbReference type="SUPFAM" id="SSF56112">
    <property type="entry name" value="Protein kinase-like (PK-like)"/>
    <property type="match status" value="1"/>
</dbReference>
<dbReference type="Pfam" id="PF00069">
    <property type="entry name" value="Pkinase"/>
    <property type="match status" value="1"/>
</dbReference>
<reference evidence="11 12" key="1">
    <citation type="journal article" date="2019" name="ACS Chem. Biol.">
        <title>Identification and Mobilization of a Cryptic Antibiotic Biosynthesis Gene Locus from a Human-Pathogenic Nocardia Isolate.</title>
        <authorList>
            <person name="Herisse M."/>
            <person name="Ishida K."/>
            <person name="Porter J.L."/>
            <person name="Howden B."/>
            <person name="Hertweck C."/>
            <person name="Stinear T.P."/>
            <person name="Pidot S.J."/>
        </authorList>
    </citation>
    <scope>NUCLEOTIDE SEQUENCE [LARGE SCALE GENOMIC DNA]</scope>
    <source>
        <strain evidence="11 12">AUSMDU00012717</strain>
    </source>
</reference>
<evidence type="ECO:0000313" key="12">
    <source>
        <dbReference type="Proteomes" id="UP000503540"/>
    </source>
</evidence>
<dbReference type="EMBL" id="CP046172">
    <property type="protein sequence ID" value="QIS10381.1"/>
    <property type="molecule type" value="Genomic_DNA"/>
</dbReference>
<keyword evidence="9" id="KW-0472">Membrane</keyword>
<dbReference type="InterPro" id="IPR008271">
    <property type="entry name" value="Ser/Thr_kinase_AS"/>
</dbReference>
<dbReference type="Gene3D" id="3.30.200.20">
    <property type="entry name" value="Phosphorylase Kinase, domain 1"/>
    <property type="match status" value="1"/>
</dbReference>
<gene>
    <name evidence="11" type="ORF">F5544_12450</name>
</gene>
<protein>
    <recommendedName>
        <fullName evidence="1">non-specific serine/threonine protein kinase</fullName>
        <ecNumber evidence="1">2.7.11.1</ecNumber>
    </recommendedName>
</protein>
<feature type="domain" description="Protein kinase" evidence="10">
    <location>
        <begin position="14"/>
        <end position="278"/>
    </location>
</feature>
<dbReference type="Gene3D" id="1.10.510.10">
    <property type="entry name" value="Transferase(Phosphotransferase) domain 1"/>
    <property type="match status" value="1"/>
</dbReference>
<dbReference type="InterPro" id="IPR000719">
    <property type="entry name" value="Prot_kinase_dom"/>
</dbReference>
<keyword evidence="3" id="KW-0808">Transferase</keyword>
<dbReference type="FunFam" id="3.30.200.20:FF:000035">
    <property type="entry name" value="Serine/threonine protein kinase Stk1"/>
    <property type="match status" value="1"/>
</dbReference>
<dbReference type="PANTHER" id="PTHR43289:SF6">
    <property type="entry name" value="SERINE_THREONINE-PROTEIN KINASE NEKL-3"/>
    <property type="match status" value="1"/>
</dbReference>
<evidence type="ECO:0000256" key="9">
    <source>
        <dbReference type="SAM" id="Phobius"/>
    </source>
</evidence>
<keyword evidence="9" id="KW-0812">Transmembrane</keyword>
<comment type="catalytic activity">
    <reaction evidence="7">
        <text>L-threonyl-[protein] + ATP = O-phospho-L-threonyl-[protein] + ADP + H(+)</text>
        <dbReference type="Rhea" id="RHEA:46608"/>
        <dbReference type="Rhea" id="RHEA-COMP:11060"/>
        <dbReference type="Rhea" id="RHEA-COMP:11605"/>
        <dbReference type="ChEBI" id="CHEBI:15378"/>
        <dbReference type="ChEBI" id="CHEBI:30013"/>
        <dbReference type="ChEBI" id="CHEBI:30616"/>
        <dbReference type="ChEBI" id="CHEBI:61977"/>
        <dbReference type="ChEBI" id="CHEBI:456216"/>
        <dbReference type="EC" id="2.7.11.1"/>
    </reaction>
</comment>
<evidence type="ECO:0000256" key="7">
    <source>
        <dbReference type="ARBA" id="ARBA00047899"/>
    </source>
</evidence>
<dbReference type="PROSITE" id="PS50011">
    <property type="entry name" value="PROTEIN_KINASE_DOM"/>
    <property type="match status" value="1"/>
</dbReference>
<evidence type="ECO:0000256" key="4">
    <source>
        <dbReference type="ARBA" id="ARBA00022741"/>
    </source>
</evidence>
<keyword evidence="2" id="KW-0723">Serine/threonine-protein kinase</keyword>
<name>A0A6G9YAY7_9NOCA</name>
<evidence type="ECO:0000313" key="11">
    <source>
        <dbReference type="EMBL" id="QIS10381.1"/>
    </source>
</evidence>
<evidence type="ECO:0000259" key="10">
    <source>
        <dbReference type="PROSITE" id="PS50011"/>
    </source>
</evidence>
<organism evidence="11 12">
    <name type="scientific">Nocardia arthritidis</name>
    <dbReference type="NCBI Taxonomy" id="228602"/>
    <lineage>
        <taxon>Bacteria</taxon>
        <taxon>Bacillati</taxon>
        <taxon>Actinomycetota</taxon>
        <taxon>Actinomycetes</taxon>
        <taxon>Mycobacteriales</taxon>
        <taxon>Nocardiaceae</taxon>
        <taxon>Nocardia</taxon>
    </lineage>
</organism>
<evidence type="ECO:0000256" key="6">
    <source>
        <dbReference type="ARBA" id="ARBA00022840"/>
    </source>
</evidence>
<feature type="transmembrane region" description="Helical" evidence="9">
    <location>
        <begin position="300"/>
        <end position="320"/>
    </location>
</feature>
<dbReference type="InterPro" id="IPR011009">
    <property type="entry name" value="Kinase-like_dom_sf"/>
</dbReference>
<keyword evidence="4" id="KW-0547">Nucleotide-binding</keyword>
<keyword evidence="5 11" id="KW-0418">Kinase</keyword>
<dbReference type="Proteomes" id="UP000503540">
    <property type="component" value="Chromosome"/>
</dbReference>
<proteinExistence type="predicted"/>
<keyword evidence="6" id="KW-0067">ATP-binding</keyword>
<dbReference type="GO" id="GO:0004674">
    <property type="term" value="F:protein serine/threonine kinase activity"/>
    <property type="evidence" value="ECO:0007669"/>
    <property type="project" value="UniProtKB-KW"/>
</dbReference>
<dbReference type="PROSITE" id="PS00108">
    <property type="entry name" value="PROTEIN_KINASE_ST"/>
    <property type="match status" value="1"/>
</dbReference>
<evidence type="ECO:0000256" key="8">
    <source>
        <dbReference type="ARBA" id="ARBA00048679"/>
    </source>
</evidence>